<gene>
    <name evidence="4" type="ORF">MKW94_015942</name>
</gene>
<name>A0AA41RUG8_PAPNU</name>
<dbReference type="AlphaFoldDB" id="A0AA41RUG8"/>
<dbReference type="InterPro" id="IPR004365">
    <property type="entry name" value="NA-bd_OB_tRNA"/>
</dbReference>
<dbReference type="EMBL" id="JAJJMA010008833">
    <property type="protein sequence ID" value="MCL7022178.1"/>
    <property type="molecule type" value="Genomic_DNA"/>
</dbReference>
<dbReference type="SUPFAM" id="SSF50249">
    <property type="entry name" value="Nucleic acid-binding proteins"/>
    <property type="match status" value="1"/>
</dbReference>
<reference evidence="4" key="1">
    <citation type="submission" date="2022-03" db="EMBL/GenBank/DDBJ databases">
        <title>A functionally conserved STORR gene fusion in Papaver species that diverged 16.8 million years ago.</title>
        <authorList>
            <person name="Catania T."/>
        </authorList>
    </citation>
    <scope>NUCLEOTIDE SEQUENCE</scope>
    <source>
        <strain evidence="4">S-191538</strain>
    </source>
</reference>
<keyword evidence="5" id="KW-1185">Reference proteome</keyword>
<keyword evidence="2" id="KW-0030">Aminoacyl-tRNA synthetase</keyword>
<evidence type="ECO:0000256" key="2">
    <source>
        <dbReference type="ARBA" id="ARBA00023146"/>
    </source>
</evidence>
<evidence type="ECO:0000259" key="3">
    <source>
        <dbReference type="Pfam" id="PF01336"/>
    </source>
</evidence>
<dbReference type="CDD" id="cd04318">
    <property type="entry name" value="EcAsnRS_like_N"/>
    <property type="match status" value="1"/>
</dbReference>
<sequence>MGEPEVPTSEMAATTLAETPAIWSQFSKRVPIKNIISRPDGGASLSGQRIKVGGWVKTGREQGKGAFAFLELNDGSCPGNLQVMVDSSVYTLSEITPTGTCVFVEGVLKEPPEGTAQKVELKVEKVLEVGGIGDAKKYPLPKTKITLEVLREKIHLRPRTNT</sequence>
<evidence type="ECO:0000256" key="1">
    <source>
        <dbReference type="ARBA" id="ARBA00022917"/>
    </source>
</evidence>
<keyword evidence="2" id="KW-0436">Ligase</keyword>
<dbReference type="Pfam" id="PF01336">
    <property type="entry name" value="tRNA_anti-codon"/>
    <property type="match status" value="1"/>
</dbReference>
<dbReference type="GO" id="GO:0006421">
    <property type="term" value="P:asparaginyl-tRNA aminoacylation"/>
    <property type="evidence" value="ECO:0007669"/>
    <property type="project" value="TreeGrafter"/>
</dbReference>
<evidence type="ECO:0000313" key="4">
    <source>
        <dbReference type="EMBL" id="MCL7022178.1"/>
    </source>
</evidence>
<organism evidence="4 5">
    <name type="scientific">Papaver nudicaule</name>
    <name type="common">Iceland poppy</name>
    <dbReference type="NCBI Taxonomy" id="74823"/>
    <lineage>
        <taxon>Eukaryota</taxon>
        <taxon>Viridiplantae</taxon>
        <taxon>Streptophyta</taxon>
        <taxon>Embryophyta</taxon>
        <taxon>Tracheophyta</taxon>
        <taxon>Spermatophyta</taxon>
        <taxon>Magnoliopsida</taxon>
        <taxon>Ranunculales</taxon>
        <taxon>Papaveraceae</taxon>
        <taxon>Papaveroideae</taxon>
        <taxon>Papaver</taxon>
    </lineage>
</organism>
<feature type="domain" description="OB" evidence="3">
    <location>
        <begin position="51"/>
        <end position="126"/>
    </location>
</feature>
<dbReference type="Gene3D" id="2.40.50.140">
    <property type="entry name" value="Nucleic acid-binding proteins"/>
    <property type="match status" value="1"/>
</dbReference>
<dbReference type="PANTHER" id="PTHR22594">
    <property type="entry name" value="ASPARTYL/LYSYL-TRNA SYNTHETASE"/>
    <property type="match status" value="1"/>
</dbReference>
<dbReference type="PANTHER" id="PTHR22594:SF54">
    <property type="entry name" value="ASPARAGINE--TRNA LIGASE, CYTOPLASMIC 1-RELATED"/>
    <property type="match status" value="1"/>
</dbReference>
<accession>A0AA41RUG8</accession>
<evidence type="ECO:0000313" key="5">
    <source>
        <dbReference type="Proteomes" id="UP001177140"/>
    </source>
</evidence>
<proteinExistence type="predicted"/>
<dbReference type="InterPro" id="IPR012340">
    <property type="entry name" value="NA-bd_OB-fold"/>
</dbReference>
<dbReference type="GO" id="GO:0005524">
    <property type="term" value="F:ATP binding"/>
    <property type="evidence" value="ECO:0007669"/>
    <property type="project" value="UniProtKB-KW"/>
</dbReference>
<protein>
    <recommendedName>
        <fullName evidence="3">OB domain-containing protein</fullName>
    </recommendedName>
</protein>
<keyword evidence="1" id="KW-0648">Protein biosynthesis</keyword>
<dbReference type="GO" id="GO:0003676">
    <property type="term" value="F:nucleic acid binding"/>
    <property type="evidence" value="ECO:0007669"/>
    <property type="project" value="InterPro"/>
</dbReference>
<dbReference type="GO" id="GO:0004816">
    <property type="term" value="F:asparagine-tRNA ligase activity"/>
    <property type="evidence" value="ECO:0007669"/>
    <property type="project" value="TreeGrafter"/>
</dbReference>
<dbReference type="Proteomes" id="UP001177140">
    <property type="component" value="Unassembled WGS sequence"/>
</dbReference>
<dbReference type="GO" id="GO:0005739">
    <property type="term" value="C:mitochondrion"/>
    <property type="evidence" value="ECO:0007669"/>
    <property type="project" value="TreeGrafter"/>
</dbReference>
<comment type="caution">
    <text evidence="4">The sequence shown here is derived from an EMBL/GenBank/DDBJ whole genome shotgun (WGS) entry which is preliminary data.</text>
</comment>
<feature type="non-terminal residue" evidence="4">
    <location>
        <position position="162"/>
    </location>
</feature>